<feature type="domain" description="NOL9 C-terminal" evidence="13">
    <location>
        <begin position="782"/>
        <end position="865"/>
    </location>
</feature>
<protein>
    <recommendedName>
        <fullName evidence="9">Polynucleotide 5'-hydroxyl-kinase NOL9</fullName>
    </recommendedName>
</protein>
<name>A0ABD1EZJ2_HYPHA</name>
<dbReference type="Pfam" id="PF25467">
    <property type="entry name" value="NOL9_C"/>
    <property type="match status" value="1"/>
</dbReference>
<dbReference type="Pfam" id="PF24419">
    <property type="entry name" value="Cupin_NOL9"/>
    <property type="match status" value="1"/>
</dbReference>
<dbReference type="Gene3D" id="3.40.50.300">
    <property type="entry name" value="P-loop containing nucleotide triphosphate hydrolases"/>
    <property type="match status" value="1"/>
</dbReference>
<dbReference type="SUPFAM" id="SSF52540">
    <property type="entry name" value="P-loop containing nucleoside triphosphate hydrolases"/>
    <property type="match status" value="1"/>
</dbReference>
<dbReference type="GO" id="GO:0005524">
    <property type="term" value="F:ATP binding"/>
    <property type="evidence" value="ECO:0007669"/>
    <property type="project" value="UniProtKB-KW"/>
</dbReference>
<dbReference type="InterPro" id="IPR057570">
    <property type="entry name" value="NOL9_C"/>
</dbReference>
<keyword evidence="15" id="KW-1185">Reference proteome</keyword>
<dbReference type="GO" id="GO:0005730">
    <property type="term" value="C:nucleolus"/>
    <property type="evidence" value="ECO:0007669"/>
    <property type="project" value="UniProtKB-SubCell"/>
</dbReference>
<dbReference type="AlphaFoldDB" id="A0ABD1EZJ2"/>
<keyword evidence="3" id="KW-0698">rRNA processing</keyword>
<evidence type="ECO:0000256" key="6">
    <source>
        <dbReference type="ARBA" id="ARBA00022777"/>
    </source>
</evidence>
<evidence type="ECO:0000259" key="12">
    <source>
        <dbReference type="Pfam" id="PF24419"/>
    </source>
</evidence>
<sequence>MAKLNENYLDVIRNKLYKWNKDNKVENVPSIFNGKSKSKLQVQDLGSNISSENMVKSNRKQKVEMDKKKDEGTGSLIRIKKPIQNDTKAPLIFPTTGSCKNDQVKIKKQCSTEEVPFKISKKRKKDFIVKTKKNNTVQVGKMNTIIKDNISLKQEKQSNLISHYEANKDENNTETVNLTSNNIQESTSEIELDNSSKSNGKVKTTKKMKLKSKPTDYLRKHFKKRKTQSISEDPADFYDDEDVDIKEFNIQQFSKEYSSLHYEYSESTLNTFYIPEKYFEIMSSDEEVIDEYSNCVATEKPKNSININTARTVTSTNLPTDINLKDLEMEDTNITNITLNPELQDSEFDNLNSSILEDSQINVESFNLKTSKVLNASQETEQVTNTNLQIVETSHSPINYFKLLKLKNGDQLIILESLYETVHFYGLCSMKVLHGEVEILGASLNKTSSNQNIYSPRGTALLYLRNRCREFQNNSINLKHLISTEFLDEDQEDLTFNEHCAIVLCKELNPPYINFIENHIAQKIFPDVEPRIDFDLFGSFNKIQISEKWFEIIENINENSTVVICGGKGVGKSTFLRFAINVILNKFKKIRMFDLDSGQSEFCPPGCLSIVDVDQYVFGPNYTHLQAPKKMTLSHVNIGSDMKSYLKSVNSIIGSINRIEPLPILINFSGFTQGFGLDIAISILRTLQPSQIIEIKSKIPNKNYKIDLTSQNVNSYEIDSNFLDVQEVNLHLDYDYNKFESVAETNNEAWSLEARVSRELTIISYFGQLMTNTVRTLTSSEVNMFTIKLSAIKIASFSGKSLSAIAINGNLVMLCEQNSDFYYSYGVGIVRGIDLDQDVLVLLTPEKLEVLQNVTHLILSSVTIPPTLLMSAAEVKGAIPYVSKGETVELAQFTKRSYLPPRK</sequence>
<evidence type="ECO:0000256" key="5">
    <source>
        <dbReference type="ARBA" id="ARBA00022741"/>
    </source>
</evidence>
<dbReference type="EMBL" id="JBDJPC010000004">
    <property type="protein sequence ID" value="KAL1506236.1"/>
    <property type="molecule type" value="Genomic_DNA"/>
</dbReference>
<evidence type="ECO:0000256" key="2">
    <source>
        <dbReference type="ARBA" id="ARBA00011003"/>
    </source>
</evidence>
<feature type="domain" description="NOL9 N-terminal" evidence="12">
    <location>
        <begin position="410"/>
        <end position="529"/>
    </location>
</feature>
<dbReference type="InterPro" id="IPR045116">
    <property type="entry name" value="Clp1/Grc3"/>
</dbReference>
<evidence type="ECO:0000256" key="9">
    <source>
        <dbReference type="ARBA" id="ARBA00071212"/>
    </source>
</evidence>
<dbReference type="InterPro" id="IPR057573">
    <property type="entry name" value="NOL9_N"/>
</dbReference>
<reference evidence="14 15" key="1">
    <citation type="submission" date="2024-05" db="EMBL/GenBank/DDBJ databases">
        <title>Genetic variation in Jamaican populations of the coffee berry borer (Hypothenemus hampei).</title>
        <authorList>
            <person name="Errbii M."/>
            <person name="Myrie A."/>
        </authorList>
    </citation>
    <scope>NUCLEOTIDE SEQUENCE [LARGE SCALE GENOMIC DNA]</scope>
    <source>
        <strain evidence="14">JA-Hopewell-2020-01-JO</strain>
        <tissue evidence="14">Whole body</tissue>
    </source>
</reference>
<dbReference type="PANTHER" id="PTHR12755">
    <property type="entry name" value="CLEAVAGE/POLYADENYLATION FACTOR IA SUBUNIT CLP1P"/>
    <property type="match status" value="1"/>
</dbReference>
<evidence type="ECO:0000313" key="14">
    <source>
        <dbReference type="EMBL" id="KAL1506236.1"/>
    </source>
</evidence>
<evidence type="ECO:0000313" key="15">
    <source>
        <dbReference type="Proteomes" id="UP001566132"/>
    </source>
</evidence>
<keyword evidence="7" id="KW-0067">ATP-binding</keyword>
<comment type="caution">
    <text evidence="14">The sequence shown here is derived from an EMBL/GenBank/DDBJ whole genome shotgun (WGS) entry which is preliminary data.</text>
</comment>
<feature type="region of interest" description="Disordered" evidence="10">
    <location>
        <begin position="185"/>
        <end position="209"/>
    </location>
</feature>
<evidence type="ECO:0000259" key="11">
    <source>
        <dbReference type="Pfam" id="PF16575"/>
    </source>
</evidence>
<keyword evidence="8" id="KW-0539">Nucleus</keyword>
<dbReference type="GO" id="GO:0016301">
    <property type="term" value="F:kinase activity"/>
    <property type="evidence" value="ECO:0007669"/>
    <property type="project" value="UniProtKB-KW"/>
</dbReference>
<evidence type="ECO:0000259" key="13">
    <source>
        <dbReference type="Pfam" id="PF25467"/>
    </source>
</evidence>
<keyword evidence="5" id="KW-0547">Nucleotide-binding</keyword>
<accession>A0ABD1EZJ2</accession>
<dbReference type="InterPro" id="IPR027417">
    <property type="entry name" value="P-loop_NTPase"/>
</dbReference>
<evidence type="ECO:0000256" key="10">
    <source>
        <dbReference type="SAM" id="MobiDB-lite"/>
    </source>
</evidence>
<keyword evidence="4" id="KW-0808">Transferase</keyword>
<organism evidence="14 15">
    <name type="scientific">Hypothenemus hampei</name>
    <name type="common">Coffee berry borer</name>
    <dbReference type="NCBI Taxonomy" id="57062"/>
    <lineage>
        <taxon>Eukaryota</taxon>
        <taxon>Metazoa</taxon>
        <taxon>Ecdysozoa</taxon>
        <taxon>Arthropoda</taxon>
        <taxon>Hexapoda</taxon>
        <taxon>Insecta</taxon>
        <taxon>Pterygota</taxon>
        <taxon>Neoptera</taxon>
        <taxon>Endopterygota</taxon>
        <taxon>Coleoptera</taxon>
        <taxon>Polyphaga</taxon>
        <taxon>Cucujiformia</taxon>
        <taxon>Curculionidae</taxon>
        <taxon>Scolytinae</taxon>
        <taxon>Hypothenemus</taxon>
    </lineage>
</organism>
<dbReference type="GO" id="GO:0006364">
    <property type="term" value="P:rRNA processing"/>
    <property type="evidence" value="ECO:0007669"/>
    <property type="project" value="UniProtKB-KW"/>
</dbReference>
<dbReference type="PANTHER" id="PTHR12755:SF3">
    <property type="entry name" value="POLYNUCLEOTIDE 5'-HYDROXYL-KINASE NOL9"/>
    <property type="match status" value="1"/>
</dbReference>
<evidence type="ECO:0000256" key="7">
    <source>
        <dbReference type="ARBA" id="ARBA00022840"/>
    </source>
</evidence>
<dbReference type="InterPro" id="IPR032319">
    <property type="entry name" value="CLP1_P"/>
</dbReference>
<keyword evidence="6" id="KW-0418">Kinase</keyword>
<comment type="similarity">
    <text evidence="2">Belongs to the Clp1 family. NOL9/GRC3 subfamily.</text>
</comment>
<feature type="domain" description="Clp1 P-loop" evidence="11">
    <location>
        <begin position="566"/>
        <end position="717"/>
    </location>
</feature>
<dbReference type="Pfam" id="PF16575">
    <property type="entry name" value="CLP1_P"/>
    <property type="match status" value="1"/>
</dbReference>
<gene>
    <name evidence="14" type="ORF">ABEB36_005633</name>
</gene>
<comment type="subcellular location">
    <subcellularLocation>
        <location evidence="1">Nucleus</location>
        <location evidence="1">Nucleolus</location>
    </subcellularLocation>
</comment>
<evidence type="ECO:0000256" key="4">
    <source>
        <dbReference type="ARBA" id="ARBA00022679"/>
    </source>
</evidence>
<proteinExistence type="inferred from homology"/>
<evidence type="ECO:0000256" key="3">
    <source>
        <dbReference type="ARBA" id="ARBA00022552"/>
    </source>
</evidence>
<dbReference type="Proteomes" id="UP001566132">
    <property type="component" value="Unassembled WGS sequence"/>
</dbReference>
<evidence type="ECO:0000256" key="8">
    <source>
        <dbReference type="ARBA" id="ARBA00023242"/>
    </source>
</evidence>
<evidence type="ECO:0000256" key="1">
    <source>
        <dbReference type="ARBA" id="ARBA00004604"/>
    </source>
</evidence>